<feature type="domain" description="Cupin type-2" evidence="3">
    <location>
        <begin position="266"/>
        <end position="329"/>
    </location>
</feature>
<dbReference type="Gene3D" id="2.60.120.10">
    <property type="entry name" value="Jelly Rolls"/>
    <property type="match status" value="1"/>
</dbReference>
<evidence type="ECO:0000313" key="4">
    <source>
        <dbReference type="EMBL" id="MFC0249741.1"/>
    </source>
</evidence>
<evidence type="ECO:0000256" key="2">
    <source>
        <dbReference type="ARBA" id="ARBA00023002"/>
    </source>
</evidence>
<evidence type="ECO:0000259" key="3">
    <source>
        <dbReference type="Pfam" id="PF07883"/>
    </source>
</evidence>
<keyword evidence="2" id="KW-0560">Oxidoreductase</keyword>
<dbReference type="InterPro" id="IPR011051">
    <property type="entry name" value="RmlC_Cupin_sf"/>
</dbReference>
<proteinExistence type="predicted"/>
<dbReference type="Pfam" id="PF07883">
    <property type="entry name" value="Cupin_2"/>
    <property type="match status" value="2"/>
</dbReference>
<organism evidence="4 5">
    <name type="scientific">Citricoccus parietis</name>
    <dbReference type="NCBI Taxonomy" id="592307"/>
    <lineage>
        <taxon>Bacteria</taxon>
        <taxon>Bacillati</taxon>
        <taxon>Actinomycetota</taxon>
        <taxon>Actinomycetes</taxon>
        <taxon>Micrococcales</taxon>
        <taxon>Micrococcaceae</taxon>
        <taxon>Citricoccus</taxon>
    </lineage>
</organism>
<dbReference type="InterPro" id="IPR013096">
    <property type="entry name" value="Cupin_2"/>
</dbReference>
<dbReference type="RefSeq" id="WP_378042929.1">
    <property type="nucleotide sequence ID" value="NZ_JBHLWH010000042.1"/>
</dbReference>
<comment type="caution">
    <text evidence="4">The sequence shown here is derived from an EMBL/GenBank/DDBJ whole genome shotgun (WGS) entry which is preliminary data.</text>
</comment>
<dbReference type="SUPFAM" id="SSF51182">
    <property type="entry name" value="RmlC-like cupins"/>
    <property type="match status" value="1"/>
</dbReference>
<gene>
    <name evidence="4" type="ORF">ACFFIO_14645</name>
</gene>
<evidence type="ECO:0000256" key="1">
    <source>
        <dbReference type="ARBA" id="ARBA00022964"/>
    </source>
</evidence>
<dbReference type="PANTHER" id="PTHR41517">
    <property type="entry name" value="1,2-DIOXYGENASE PROTEIN-RELATED"/>
    <property type="match status" value="1"/>
</dbReference>
<dbReference type="EMBL" id="JBHLWH010000042">
    <property type="protein sequence ID" value="MFC0249741.1"/>
    <property type="molecule type" value="Genomic_DNA"/>
</dbReference>
<keyword evidence="1" id="KW-0223">Dioxygenase</keyword>
<dbReference type="Proteomes" id="UP001589766">
    <property type="component" value="Unassembled WGS sequence"/>
</dbReference>
<dbReference type="CDD" id="cd02216">
    <property type="entry name" value="cupin_GDO-like_N"/>
    <property type="match status" value="1"/>
</dbReference>
<feature type="domain" description="Cupin type-2" evidence="3">
    <location>
        <begin position="96"/>
        <end position="163"/>
    </location>
</feature>
<dbReference type="InterPro" id="IPR047183">
    <property type="entry name" value="GDO-like"/>
</dbReference>
<name>A0ABV6F8K4_9MICC</name>
<keyword evidence="5" id="KW-1185">Reference proteome</keyword>
<accession>A0ABV6F8K4</accession>
<protein>
    <submittedName>
        <fullName evidence="4">Cupin domain-containing protein</fullName>
    </submittedName>
</protein>
<sequence>MSETVVDADAEVRARLRERLSLHGLKISQPDEPPLFTRTPESPMQPMHWRWADLQAYLEELGEVLDLKPGGDRRTLRLANPGLEYGTTPTFWASIQYINPGEVATAHRHTPDAFRFVMQGNGCTTTVEGENYEMNEGDLVLTPNWMWHDHVHEGTEPMIWLDVLDVSVMRKLENIFFDPYEQGQQPVNSVPEKSWREFGSGLMRPVGPAPRPERNPLLVYTKAQADDAMDKAKGLAPDPVDDVILEYQNPAGGGSALPSMSMKSQIVRPGFTGLQHRHSGSKVYYALSGSASMVVKGERFDWGKGDFISVPPYAAVTHLNEGTEEGRLFRVDDSPIFRMLNAYHEEILTEGETAK</sequence>
<evidence type="ECO:0000313" key="5">
    <source>
        <dbReference type="Proteomes" id="UP001589766"/>
    </source>
</evidence>
<dbReference type="CDD" id="cd06992">
    <property type="entry name" value="cupin_GDO-like_C"/>
    <property type="match status" value="1"/>
</dbReference>
<dbReference type="InterPro" id="IPR014710">
    <property type="entry name" value="RmlC-like_jellyroll"/>
</dbReference>
<dbReference type="PANTHER" id="PTHR41517:SF1">
    <property type="entry name" value="CUPIN"/>
    <property type="match status" value="1"/>
</dbReference>
<reference evidence="4 5" key="1">
    <citation type="submission" date="2024-09" db="EMBL/GenBank/DDBJ databases">
        <authorList>
            <person name="Sun Q."/>
            <person name="Mori K."/>
        </authorList>
    </citation>
    <scope>NUCLEOTIDE SEQUENCE [LARGE SCALE GENOMIC DNA]</scope>
    <source>
        <strain evidence="4 5">CCM 7609</strain>
    </source>
</reference>